<organism evidence="1 2">
    <name type="scientific">Coniosporium uncinatum</name>
    <dbReference type="NCBI Taxonomy" id="93489"/>
    <lineage>
        <taxon>Eukaryota</taxon>
        <taxon>Fungi</taxon>
        <taxon>Dikarya</taxon>
        <taxon>Ascomycota</taxon>
        <taxon>Pezizomycotina</taxon>
        <taxon>Dothideomycetes</taxon>
        <taxon>Dothideomycetes incertae sedis</taxon>
        <taxon>Coniosporium</taxon>
    </lineage>
</organism>
<protein>
    <submittedName>
        <fullName evidence="1">Uncharacterized protein</fullName>
    </submittedName>
</protein>
<accession>A0ACC3D7U0</accession>
<name>A0ACC3D7U0_9PEZI</name>
<evidence type="ECO:0000313" key="1">
    <source>
        <dbReference type="EMBL" id="KAK3063045.1"/>
    </source>
</evidence>
<proteinExistence type="predicted"/>
<sequence>MMNGLLKTRNAVLDTEFKAQESQLKAYKDSTRVRILELKSNPTADLEALKVSTLNTLREENKALLAQLEDRLSKSDQSSQLVPFASLERARAEIAKLSNDVAHREKKELRLKQSFASKAAEFREAIFSILGWKAVFEPNGRVKMTSLFYPSSDIDDGEENFIQFDGEKGEMKISGGPRSEFAKEIRGQIEFWVEGRKEIPCFLAALTLEFYERTTRAARA</sequence>
<gene>
    <name evidence="1" type="ORF">LTS18_002851</name>
</gene>
<comment type="caution">
    <text evidence="1">The sequence shown here is derived from an EMBL/GenBank/DDBJ whole genome shotgun (WGS) entry which is preliminary data.</text>
</comment>
<evidence type="ECO:0000313" key="2">
    <source>
        <dbReference type="Proteomes" id="UP001186974"/>
    </source>
</evidence>
<dbReference type="EMBL" id="JAWDJW010007018">
    <property type="protein sequence ID" value="KAK3063045.1"/>
    <property type="molecule type" value="Genomic_DNA"/>
</dbReference>
<keyword evidence="2" id="KW-1185">Reference proteome</keyword>
<reference evidence="1" key="1">
    <citation type="submission" date="2024-09" db="EMBL/GenBank/DDBJ databases">
        <title>Black Yeasts Isolated from many extreme environments.</title>
        <authorList>
            <person name="Coleine C."/>
            <person name="Stajich J.E."/>
            <person name="Selbmann L."/>
        </authorList>
    </citation>
    <scope>NUCLEOTIDE SEQUENCE</scope>
    <source>
        <strain evidence="1">CCFEE 5737</strain>
    </source>
</reference>
<dbReference type="Proteomes" id="UP001186974">
    <property type="component" value="Unassembled WGS sequence"/>
</dbReference>